<dbReference type="PANTHER" id="PTHR15139:SF0">
    <property type="entry name" value="TUBULIN-SPECIFIC CHAPERONE C"/>
    <property type="match status" value="1"/>
</dbReference>
<dbReference type="GO" id="GO:0007021">
    <property type="term" value="P:tubulin complex assembly"/>
    <property type="evidence" value="ECO:0007669"/>
    <property type="project" value="TreeGrafter"/>
</dbReference>
<sequence>MSTSDQGDSVSVIPGTKSAREALFDRLAERHAQVKAAQLSRRNHVQMQPGTEACEASKLTKQNDFLSNFLQTKTDILADLDRAADQTRTDSLSTSDLTKNLQTQFQSKREELLPTRKFKFTRNRVQKTTTPAVSEVTSTSEITEHSGHIPSSLTKFDERFSLTNFEHDCQLVIPKPGCTDSIGVENSVYLAQLNRCTVHVRDVCGNLIARGLQNCRVYIYPVAGSVWLENCHQCDFVLASRQLRIHRTTDCRLGLHMASRPIIENSTGLQVAPYRLQYAALQSDLTRAGLSAEVNLWREVEDFSHPNKRLTTGSPNWSILPETEWNSLKANE</sequence>
<dbReference type="PROSITE" id="PS51329">
    <property type="entry name" value="C_CAP_COFACTOR_C"/>
    <property type="match status" value="1"/>
</dbReference>
<dbReference type="GO" id="GO:0005737">
    <property type="term" value="C:cytoplasm"/>
    <property type="evidence" value="ECO:0007669"/>
    <property type="project" value="TreeGrafter"/>
</dbReference>
<dbReference type="PANTHER" id="PTHR15139">
    <property type="entry name" value="TUBULIN FOLDING COFACTOR C"/>
    <property type="match status" value="1"/>
</dbReference>
<dbReference type="InterPro" id="IPR016098">
    <property type="entry name" value="CAP/MinC_C"/>
</dbReference>
<evidence type="ECO:0000256" key="2">
    <source>
        <dbReference type="ARBA" id="ARBA00023186"/>
    </source>
</evidence>
<reference evidence="4 5" key="1">
    <citation type="submission" date="2019-04" db="EMBL/GenBank/DDBJ databases">
        <title>Annotation for the trematode Fasciola gigantica.</title>
        <authorList>
            <person name="Choi Y.-J."/>
        </authorList>
    </citation>
    <scope>NUCLEOTIDE SEQUENCE [LARGE SCALE GENOMIC DNA]</scope>
    <source>
        <strain evidence="4">Uganda_cow_1</strain>
    </source>
</reference>
<accession>A0A504Y550</accession>
<dbReference type="GO" id="GO:0007023">
    <property type="term" value="P:post-chaperonin tubulin folding pathway"/>
    <property type="evidence" value="ECO:0007669"/>
    <property type="project" value="InterPro"/>
</dbReference>
<dbReference type="Gene3D" id="2.160.20.70">
    <property type="match status" value="1"/>
</dbReference>
<comment type="caution">
    <text evidence="4">The sequence shown here is derived from an EMBL/GenBank/DDBJ whole genome shotgun (WGS) entry which is preliminary data.</text>
</comment>
<dbReference type="InterPro" id="IPR027684">
    <property type="entry name" value="TBCC"/>
</dbReference>
<evidence type="ECO:0000259" key="3">
    <source>
        <dbReference type="PROSITE" id="PS51329"/>
    </source>
</evidence>
<comment type="similarity">
    <text evidence="1">Belongs to the TBCC family.</text>
</comment>
<name>A0A504Y550_FASGI</name>
<dbReference type="SMART" id="SM00673">
    <property type="entry name" value="CARP"/>
    <property type="match status" value="2"/>
</dbReference>
<organism evidence="4 5">
    <name type="scientific">Fasciola gigantica</name>
    <name type="common">Giant liver fluke</name>
    <dbReference type="NCBI Taxonomy" id="46835"/>
    <lineage>
        <taxon>Eukaryota</taxon>
        <taxon>Metazoa</taxon>
        <taxon>Spiralia</taxon>
        <taxon>Lophotrochozoa</taxon>
        <taxon>Platyhelminthes</taxon>
        <taxon>Trematoda</taxon>
        <taxon>Digenea</taxon>
        <taxon>Plagiorchiida</taxon>
        <taxon>Echinostomata</taxon>
        <taxon>Echinostomatoidea</taxon>
        <taxon>Fasciolidae</taxon>
        <taxon>Fasciola</taxon>
    </lineage>
</organism>
<dbReference type="InterPro" id="IPR012945">
    <property type="entry name" value="Tubulin-bd_cofactor_C_dom"/>
</dbReference>
<dbReference type="EMBL" id="SUNJ01015426">
    <property type="protein sequence ID" value="TPP55741.1"/>
    <property type="molecule type" value="Genomic_DNA"/>
</dbReference>
<protein>
    <submittedName>
        <fullName evidence="4">Tubulin-specific chaperone C</fullName>
    </submittedName>
</protein>
<evidence type="ECO:0000256" key="1">
    <source>
        <dbReference type="ARBA" id="ARBA00008848"/>
    </source>
</evidence>
<dbReference type="STRING" id="46835.A0A504Y550"/>
<keyword evidence="2" id="KW-0143">Chaperone</keyword>
<dbReference type="InterPro" id="IPR017901">
    <property type="entry name" value="C-CAP_CF_C-like"/>
</dbReference>
<dbReference type="Pfam" id="PF07986">
    <property type="entry name" value="TBCC"/>
    <property type="match status" value="1"/>
</dbReference>
<gene>
    <name evidence="4" type="ORF">FGIG_09693</name>
</gene>
<dbReference type="Proteomes" id="UP000316759">
    <property type="component" value="Unassembled WGS sequence"/>
</dbReference>
<keyword evidence="5" id="KW-1185">Reference proteome</keyword>
<evidence type="ECO:0000313" key="5">
    <source>
        <dbReference type="Proteomes" id="UP000316759"/>
    </source>
</evidence>
<feature type="domain" description="C-CAP/cofactor C-like" evidence="3">
    <location>
        <begin position="150"/>
        <end position="305"/>
    </location>
</feature>
<dbReference type="OrthoDB" id="194775at2759"/>
<evidence type="ECO:0000313" key="4">
    <source>
        <dbReference type="EMBL" id="TPP55741.1"/>
    </source>
</evidence>
<proteinExistence type="inferred from homology"/>
<dbReference type="InterPro" id="IPR006599">
    <property type="entry name" value="CARP_motif"/>
</dbReference>
<dbReference type="AlphaFoldDB" id="A0A504Y550"/>